<dbReference type="PANTHER" id="PTHR14741">
    <property type="entry name" value="S-ADENOSYLMETHIONINE-DEPENDENT METHYLTRANSFERASE RELATED"/>
    <property type="match status" value="1"/>
</dbReference>
<dbReference type="PANTHER" id="PTHR14741:SF32">
    <property type="entry name" value="TRIMETHYLGUANOSINE SYNTHASE"/>
    <property type="match status" value="1"/>
</dbReference>
<dbReference type="InterPro" id="IPR029063">
    <property type="entry name" value="SAM-dependent_MTases_sf"/>
</dbReference>
<gene>
    <name evidence="2" type="ORF">GCM10023353_24050</name>
</gene>
<dbReference type="SUPFAM" id="SSF53335">
    <property type="entry name" value="S-adenosyl-L-methionine-dependent methyltransferases"/>
    <property type="match status" value="1"/>
</dbReference>
<dbReference type="Pfam" id="PF18096">
    <property type="entry name" value="Thump_like"/>
    <property type="match status" value="1"/>
</dbReference>
<name>A0ABP9CS16_9ACTN</name>
<feature type="domain" description="THUMP-like" evidence="1">
    <location>
        <begin position="322"/>
        <end position="394"/>
    </location>
</feature>
<organism evidence="2 3">
    <name type="scientific">Tomitella cavernea</name>
    <dbReference type="NCBI Taxonomy" id="1387982"/>
    <lineage>
        <taxon>Bacteria</taxon>
        <taxon>Bacillati</taxon>
        <taxon>Actinomycetota</taxon>
        <taxon>Actinomycetes</taxon>
        <taxon>Mycobacteriales</taxon>
        <taxon>Tomitella</taxon>
    </lineage>
</organism>
<keyword evidence="3" id="KW-1185">Reference proteome</keyword>
<dbReference type="Gene3D" id="3.40.50.150">
    <property type="entry name" value="Vaccinia Virus protein VP39"/>
    <property type="match status" value="1"/>
</dbReference>
<evidence type="ECO:0000313" key="2">
    <source>
        <dbReference type="EMBL" id="GAA4816823.1"/>
    </source>
</evidence>
<evidence type="ECO:0000259" key="1">
    <source>
        <dbReference type="Pfam" id="PF18096"/>
    </source>
</evidence>
<dbReference type="EMBL" id="BAABKQ010000001">
    <property type="protein sequence ID" value="GAA4816823.1"/>
    <property type="molecule type" value="Genomic_DNA"/>
</dbReference>
<comment type="caution">
    <text evidence="2">The sequence shown here is derived from an EMBL/GenBank/DDBJ whole genome shotgun (WGS) entry which is preliminary data.</text>
</comment>
<reference evidence="3" key="1">
    <citation type="journal article" date="2019" name="Int. J. Syst. Evol. Microbiol.">
        <title>The Global Catalogue of Microorganisms (GCM) 10K type strain sequencing project: providing services to taxonomists for standard genome sequencing and annotation.</title>
        <authorList>
            <consortium name="The Broad Institute Genomics Platform"/>
            <consortium name="The Broad Institute Genome Sequencing Center for Infectious Disease"/>
            <person name="Wu L."/>
            <person name="Ma J."/>
        </authorList>
    </citation>
    <scope>NUCLEOTIDE SEQUENCE [LARGE SCALE GENOMIC DNA]</scope>
    <source>
        <strain evidence="3">JCM 18542</strain>
    </source>
</reference>
<evidence type="ECO:0000313" key="3">
    <source>
        <dbReference type="Proteomes" id="UP001500839"/>
    </source>
</evidence>
<accession>A0ABP9CS16</accession>
<protein>
    <recommendedName>
        <fullName evidence="1">THUMP-like domain-containing protein</fullName>
    </recommendedName>
</protein>
<dbReference type="RefSeq" id="WP_200171837.1">
    <property type="nucleotide sequence ID" value="NZ_BAABKQ010000001.1"/>
</dbReference>
<proteinExistence type="predicted"/>
<dbReference type="Proteomes" id="UP001500839">
    <property type="component" value="Unassembled WGS sequence"/>
</dbReference>
<sequence>MGFAFTGDDVAYLRSDEGGDALAEVARHPLTTRTHLADLAAVRARFGSRAPALIETVRLRRKATVKLEQADRWLLTDDALQQATPHPVAAARAHRLAGRRVHDVTCSVGAELAALAGRCAYVVGSDIDPVRLAMAQHNIGSVPAPRAGAGADIALLRADALAPVTAGTVVLADPARRAGGRRKHDPAALTPPLPELIDVYAGRDLVIKCAPGLDAEALGWRGEVEVVSLDGGVREACLWSESLVEHGVRRRATVLRSVGADERYTDAMPDGIPEAPPGRWIVDPDGAVVRAGLVRHYAAAHGLWQLDPRIAYLTGDAVPDGVRGHRVLEHVRFADKPLRQVLRAHDCGALEVLVRGVDVDPDALRRRLKPRGSRSLSLVVTRVGRAATAFVCEPTVGGN</sequence>
<dbReference type="InterPro" id="IPR041497">
    <property type="entry name" value="Thump-like"/>
</dbReference>